<evidence type="ECO:0000313" key="2">
    <source>
        <dbReference type="EMBL" id="MBC5630589.1"/>
    </source>
</evidence>
<dbReference type="RefSeq" id="WP_186860870.1">
    <property type="nucleotide sequence ID" value="NZ_JACOOO010000041.1"/>
</dbReference>
<evidence type="ECO:0000313" key="3">
    <source>
        <dbReference type="Proteomes" id="UP000596929"/>
    </source>
</evidence>
<dbReference type="PANTHER" id="PTHR37305:SF1">
    <property type="entry name" value="MEMBRANE PROTEIN"/>
    <property type="match status" value="1"/>
</dbReference>
<dbReference type="Proteomes" id="UP000596929">
    <property type="component" value="Unassembled WGS sequence"/>
</dbReference>
<proteinExistence type="predicted"/>
<accession>A0ABR7DGS3</accession>
<keyword evidence="1" id="KW-0472">Membrane</keyword>
<organism evidence="2 3">
    <name type="scientific">Clostridium hominis</name>
    <dbReference type="NCBI Taxonomy" id="2763036"/>
    <lineage>
        <taxon>Bacteria</taxon>
        <taxon>Bacillati</taxon>
        <taxon>Bacillota</taxon>
        <taxon>Clostridia</taxon>
        <taxon>Eubacteriales</taxon>
        <taxon>Clostridiaceae</taxon>
        <taxon>Clostridium</taxon>
    </lineage>
</organism>
<evidence type="ECO:0000256" key="1">
    <source>
        <dbReference type="SAM" id="Phobius"/>
    </source>
</evidence>
<dbReference type="PANTHER" id="PTHR37305">
    <property type="entry name" value="INTEGRAL MEMBRANE PROTEIN-RELATED"/>
    <property type="match status" value="1"/>
</dbReference>
<reference evidence="2 3" key="1">
    <citation type="submission" date="2020-08" db="EMBL/GenBank/DDBJ databases">
        <title>Genome public.</title>
        <authorList>
            <person name="Liu C."/>
            <person name="Sun Q."/>
        </authorList>
    </citation>
    <scope>NUCLEOTIDE SEQUENCE [LARGE SCALE GENOMIC DNA]</scope>
    <source>
        <strain evidence="2 3">NSJ-6</strain>
    </source>
</reference>
<sequence>MNIFKFEFKRQFKSLIIWTTVCSALVVLFMALFPSMKEMGMQDLVGDKLDALPPAMLEAFNISGMMDFSNIKDFMSYCLQYIVMASGIYGIILGVSALSKEEKEGTIEFLYSKPVTRSKIVTCKLAASALIMFIFIMIVCVVTMAVGIMVKPEELKIIDLLMDIKIIYMGMALLSYTFMALGFMLSVLIKARTNVTAISLGVFFLSFFMGVIGKMKDGLEWLIYLSPTDYFIPSMVLNDGFEAKYLIVAIGVMIISILVTYILYNKKDLG</sequence>
<comment type="caution">
    <text evidence="2">The sequence shown here is derived from an EMBL/GenBank/DDBJ whole genome shotgun (WGS) entry which is preliminary data.</text>
</comment>
<gene>
    <name evidence="2" type="ORF">H8S20_17160</name>
</gene>
<dbReference type="Pfam" id="PF12679">
    <property type="entry name" value="ABC2_membrane_2"/>
    <property type="match status" value="1"/>
</dbReference>
<feature type="transmembrane region" description="Helical" evidence="1">
    <location>
        <begin position="195"/>
        <end position="212"/>
    </location>
</feature>
<keyword evidence="3" id="KW-1185">Reference proteome</keyword>
<protein>
    <submittedName>
        <fullName evidence="2">ABC transporter permease</fullName>
    </submittedName>
</protein>
<feature type="transmembrane region" description="Helical" evidence="1">
    <location>
        <begin position="166"/>
        <end position="188"/>
    </location>
</feature>
<feature type="transmembrane region" description="Helical" evidence="1">
    <location>
        <begin position="120"/>
        <end position="146"/>
    </location>
</feature>
<keyword evidence="1" id="KW-0812">Transmembrane</keyword>
<feature type="transmembrane region" description="Helical" evidence="1">
    <location>
        <begin position="74"/>
        <end position="99"/>
    </location>
</feature>
<name>A0ABR7DGS3_9CLOT</name>
<dbReference type="EMBL" id="JACOOO010000041">
    <property type="protein sequence ID" value="MBC5630589.1"/>
    <property type="molecule type" value="Genomic_DNA"/>
</dbReference>
<feature type="transmembrane region" description="Helical" evidence="1">
    <location>
        <begin position="245"/>
        <end position="264"/>
    </location>
</feature>
<feature type="transmembrane region" description="Helical" evidence="1">
    <location>
        <begin position="12"/>
        <end position="33"/>
    </location>
</feature>
<keyword evidence="1" id="KW-1133">Transmembrane helix</keyword>